<accession>A0A7T6Z888</accession>
<dbReference type="InterPro" id="IPR043502">
    <property type="entry name" value="DNA/RNA_pol_sf"/>
</dbReference>
<dbReference type="EMBL" id="CP054705">
    <property type="protein sequence ID" value="QQK78191.1"/>
    <property type="molecule type" value="Genomic_DNA"/>
</dbReference>
<dbReference type="KEGG" id="scia:HUG15_05260"/>
<proteinExistence type="predicted"/>
<evidence type="ECO:0000313" key="1">
    <source>
        <dbReference type="EMBL" id="QQK78191.1"/>
    </source>
</evidence>
<dbReference type="AlphaFoldDB" id="A0A7T6Z888"/>
<dbReference type="InterPro" id="IPR023211">
    <property type="entry name" value="DNA_pol_palm_dom_sf"/>
</dbReference>
<gene>
    <name evidence="1" type="ORF">HUG15_05260</name>
</gene>
<dbReference type="SUPFAM" id="SSF56672">
    <property type="entry name" value="DNA/RNA polymerases"/>
    <property type="match status" value="1"/>
</dbReference>
<sequence length="543" mass="63197">MVVFKDINKATIRTFLNGFSQLGEFIQDKVLVGFNNYGYDDVILYEMTKNVPQSKIKKTNDDIIGGDRKRTNQLPCKTYDCFQQIDVSRPSLKKIEANMGRAIYESQIPFDIDRKLTDEELEETLNYCAYDVEQTIDVYKQRVNSYFKPKEYLVSMLDKSFPDNAYKWNTTTISSNILVDKSLTKWAWLEVPEHILNLAPAEVVDMWKTKDKGKKVTHEFDNKIEWGFGGLHGVHHSIKEADNVKLLDVGSLYPSIIKNLTHKKVLEDGTRKYIQMIQDRMEAKENGDKERSDALKLILNSVYGNLKNKYSDLLNPNASKTICAYGQCILYELCRRLSHHATIININTDGVAFVPHNNEFHRIWKDWEQEFNFTLELDEFDKWFQRDVNNYIAVGKDGSIKTKGGDTNRYGGNRFFQNNSARILDICLVDYLVYGKDIIDNLQEHLDKPMLFQYVLQAGSTYQGTFDDKGNQYNKVNRVFPTFPGKGTTLYKKREDGGLVMFPDMSNDMYLFNGELTEFHDFKKIINIDHYYQIVLKRLERWG</sequence>
<organism evidence="1 2">
    <name type="scientific">Salicibibacter cibarius</name>
    <dbReference type="NCBI Taxonomy" id="2743000"/>
    <lineage>
        <taxon>Bacteria</taxon>
        <taxon>Bacillati</taxon>
        <taxon>Bacillota</taxon>
        <taxon>Bacilli</taxon>
        <taxon>Bacillales</taxon>
        <taxon>Bacillaceae</taxon>
        <taxon>Salicibibacter</taxon>
    </lineage>
</organism>
<dbReference type="Proteomes" id="UP000595823">
    <property type="component" value="Chromosome"/>
</dbReference>
<name>A0A7T6Z888_9BACI</name>
<keyword evidence="2" id="KW-1185">Reference proteome</keyword>
<reference evidence="1 2" key="1">
    <citation type="submission" date="2020-06" db="EMBL/GenBank/DDBJ databases">
        <title>Genomic analysis of Salicibibacter sp. NKC5-3.</title>
        <authorList>
            <person name="Oh Y.J."/>
        </authorList>
    </citation>
    <scope>NUCLEOTIDE SEQUENCE [LARGE SCALE GENOMIC DNA]</scope>
    <source>
        <strain evidence="1 2">NKC5-3</strain>
    </source>
</reference>
<protein>
    <submittedName>
        <fullName evidence="1">Uncharacterized protein</fullName>
    </submittedName>
</protein>
<evidence type="ECO:0000313" key="2">
    <source>
        <dbReference type="Proteomes" id="UP000595823"/>
    </source>
</evidence>
<dbReference type="Gene3D" id="3.90.1600.10">
    <property type="entry name" value="Palm domain of DNA polymerase"/>
    <property type="match status" value="1"/>
</dbReference>